<dbReference type="EMBL" id="QBKR01000001">
    <property type="protein sequence ID" value="PTX64830.1"/>
    <property type="molecule type" value="Genomic_DNA"/>
</dbReference>
<dbReference type="CDD" id="cd05250">
    <property type="entry name" value="CC3_like_SDR_a"/>
    <property type="match status" value="1"/>
</dbReference>
<name>A0A2T6C933_9BACL</name>
<reference evidence="2 3" key="1">
    <citation type="submission" date="2018-04" db="EMBL/GenBank/DDBJ databases">
        <title>Genomic Encyclopedia of Archaeal and Bacterial Type Strains, Phase II (KMG-II): from individual species to whole genera.</title>
        <authorList>
            <person name="Goeker M."/>
        </authorList>
    </citation>
    <scope>NUCLEOTIDE SEQUENCE [LARGE SCALE GENOMIC DNA]</scope>
    <source>
        <strain evidence="2 3">DSM 45787</strain>
    </source>
</reference>
<dbReference type="Gene3D" id="3.40.50.720">
    <property type="entry name" value="NAD(P)-binding Rossmann-like Domain"/>
    <property type="match status" value="1"/>
</dbReference>
<feature type="domain" description="NAD(P)-binding" evidence="1">
    <location>
        <begin position="10"/>
        <end position="126"/>
    </location>
</feature>
<dbReference type="PANTHER" id="PTHR14097">
    <property type="entry name" value="OXIDOREDUCTASE HTATIP2"/>
    <property type="match status" value="1"/>
</dbReference>
<comment type="caution">
    <text evidence="2">The sequence shown here is derived from an EMBL/GenBank/DDBJ whole genome shotgun (WGS) entry which is preliminary data.</text>
</comment>
<sequence>MREKTALVAGASGLVGHHLTKRLLEDPRYRQVTLLVRRRLPLEEAKLEQRVIDFDRLDREAEGVHAEDVFCCLGTTMKKAGGKEAFRRVDYGYPLSLARHARQPGTRQFLVITALGADPGSGIFYNRVKGELEEALKELDLPSLHLFRPSLLLGNREEFRFGESVAARMMPALSFALRGRLKKYRAIPGKTVARAMVEAARREEPGTHVYESDRIADMAKP</sequence>
<dbReference type="OrthoDB" id="9798632at2"/>
<organism evidence="2 3">
    <name type="scientific">Melghirimyces profundicolus</name>
    <dbReference type="NCBI Taxonomy" id="1242148"/>
    <lineage>
        <taxon>Bacteria</taxon>
        <taxon>Bacillati</taxon>
        <taxon>Bacillota</taxon>
        <taxon>Bacilli</taxon>
        <taxon>Bacillales</taxon>
        <taxon>Thermoactinomycetaceae</taxon>
        <taxon>Melghirimyces</taxon>
    </lineage>
</organism>
<evidence type="ECO:0000313" key="2">
    <source>
        <dbReference type="EMBL" id="PTX64830.1"/>
    </source>
</evidence>
<proteinExistence type="predicted"/>
<evidence type="ECO:0000259" key="1">
    <source>
        <dbReference type="Pfam" id="PF13460"/>
    </source>
</evidence>
<dbReference type="InterPro" id="IPR036291">
    <property type="entry name" value="NAD(P)-bd_dom_sf"/>
</dbReference>
<evidence type="ECO:0000313" key="3">
    <source>
        <dbReference type="Proteomes" id="UP000244240"/>
    </source>
</evidence>
<dbReference type="Pfam" id="PF13460">
    <property type="entry name" value="NAD_binding_10"/>
    <property type="match status" value="1"/>
</dbReference>
<accession>A0A2T6C933</accession>
<dbReference type="RefSeq" id="WP_108021322.1">
    <property type="nucleotide sequence ID" value="NZ_QBKR01000001.1"/>
</dbReference>
<dbReference type="PANTHER" id="PTHR14097:SF7">
    <property type="entry name" value="OXIDOREDUCTASE HTATIP2"/>
    <property type="match status" value="1"/>
</dbReference>
<dbReference type="AlphaFoldDB" id="A0A2T6C933"/>
<gene>
    <name evidence="2" type="ORF">C8P63_10147</name>
</gene>
<protein>
    <submittedName>
        <fullName evidence="2">Uncharacterized protein YbjT (DUF2867 family)</fullName>
    </submittedName>
</protein>
<keyword evidence="3" id="KW-1185">Reference proteome</keyword>
<dbReference type="InterPro" id="IPR016040">
    <property type="entry name" value="NAD(P)-bd_dom"/>
</dbReference>
<dbReference type="Proteomes" id="UP000244240">
    <property type="component" value="Unassembled WGS sequence"/>
</dbReference>
<dbReference type="SUPFAM" id="SSF51735">
    <property type="entry name" value="NAD(P)-binding Rossmann-fold domains"/>
    <property type="match status" value="1"/>
</dbReference>